<feature type="coiled-coil region" evidence="1">
    <location>
        <begin position="134"/>
        <end position="166"/>
    </location>
</feature>
<dbReference type="AlphaFoldDB" id="A0A9P5H9Y6"/>
<evidence type="ECO:0000313" key="2">
    <source>
        <dbReference type="EMBL" id="KAF7549154.1"/>
    </source>
</evidence>
<gene>
    <name evidence="2" type="ORF">G7Z17_g6569</name>
</gene>
<evidence type="ECO:0000256" key="1">
    <source>
        <dbReference type="SAM" id="Coils"/>
    </source>
</evidence>
<comment type="caution">
    <text evidence="2">The sequence shown here is derived from an EMBL/GenBank/DDBJ whole genome shotgun (WGS) entry which is preliminary data.</text>
</comment>
<accession>A0A9P5H9Y6</accession>
<dbReference type="Proteomes" id="UP000722485">
    <property type="component" value="Unassembled WGS sequence"/>
</dbReference>
<organism evidence="2 3">
    <name type="scientific">Cylindrodendrum hubeiense</name>
    <dbReference type="NCBI Taxonomy" id="595255"/>
    <lineage>
        <taxon>Eukaryota</taxon>
        <taxon>Fungi</taxon>
        <taxon>Dikarya</taxon>
        <taxon>Ascomycota</taxon>
        <taxon>Pezizomycotina</taxon>
        <taxon>Sordariomycetes</taxon>
        <taxon>Hypocreomycetidae</taxon>
        <taxon>Hypocreales</taxon>
        <taxon>Nectriaceae</taxon>
        <taxon>Cylindrodendrum</taxon>
    </lineage>
</organism>
<protein>
    <submittedName>
        <fullName evidence="2">Uncharacterized protein</fullName>
    </submittedName>
</protein>
<dbReference type="OrthoDB" id="5099795at2759"/>
<name>A0A9P5H9Y6_9HYPO</name>
<sequence>MSTKIDSSSTEASQDIAFQLASTTPAHPPGQSPTTAEIWQTLFSPQKPDKLNGLEGAGFMGGALPAIVLSTEALQHKKLQLAPGVSLSYLSFVHVAIDTWQNLFASQELDKLDRQGGGGSNGGKSPAVVTKEHRDKLRNQILMESARRAKAENKAAERKAELIRADNLGEMQYDKASVKMWRNEPKPERVVLLESLQQYIHLLCFSNVFLDTIAPWEPCWDTERPGLRHFYDAIKNDNYVQDMVLVKNDKQIPDAVSIKKDEDNGLLNKALRWRIMAWMWNTIHDQILYPKRRLQKYALAYTTIKHIHHFLQIFIDPEVDEFQFSKCLWTMVTQADRLRTVLTSETAVQYRFLMPQNINPRTMHGSTIYPWKTAMEVLSVLGATHDDASQDVIRMVVFGPMVRCGMEEGRCYIQIEKTACVVAYRPEQTEEQKERRLARKRRNRE</sequence>
<reference evidence="2" key="1">
    <citation type="submission" date="2020-03" db="EMBL/GenBank/DDBJ databases">
        <title>Draft Genome Sequence of Cylindrodendrum hubeiense.</title>
        <authorList>
            <person name="Buettner E."/>
            <person name="Kellner H."/>
        </authorList>
    </citation>
    <scope>NUCLEOTIDE SEQUENCE</scope>
    <source>
        <strain evidence="2">IHI 201604</strain>
    </source>
</reference>
<evidence type="ECO:0000313" key="3">
    <source>
        <dbReference type="Proteomes" id="UP000722485"/>
    </source>
</evidence>
<keyword evidence="1" id="KW-0175">Coiled coil</keyword>
<proteinExistence type="predicted"/>
<dbReference type="EMBL" id="JAANBB010000129">
    <property type="protein sequence ID" value="KAF7549154.1"/>
    <property type="molecule type" value="Genomic_DNA"/>
</dbReference>
<keyword evidence="3" id="KW-1185">Reference proteome</keyword>